<proteinExistence type="predicted"/>
<feature type="chain" id="PRO_5047384617" evidence="1">
    <location>
        <begin position="23"/>
        <end position="160"/>
    </location>
</feature>
<reference evidence="3 4" key="1">
    <citation type="submission" date="2024-06" db="EMBL/GenBank/DDBJ databases">
        <title>Flavobacterium spp. isolated from glacier.</title>
        <authorList>
            <person name="Han D."/>
        </authorList>
    </citation>
    <scope>NUCLEOTIDE SEQUENCE [LARGE SCALE GENOMIC DNA]</scope>
    <source>
        <strain evidence="3 4">LS2P90</strain>
    </source>
</reference>
<dbReference type="SUPFAM" id="SSF54427">
    <property type="entry name" value="NTF2-like"/>
    <property type="match status" value="1"/>
</dbReference>
<name>A0ABW6HZJ6_9FLAO</name>
<dbReference type="EMBL" id="JBHZPZ010000026">
    <property type="protein sequence ID" value="MFE3869458.1"/>
    <property type="molecule type" value="Genomic_DNA"/>
</dbReference>
<gene>
    <name evidence="3" type="ORF">ACFX5E_15445</name>
</gene>
<dbReference type="InterPro" id="IPR027843">
    <property type="entry name" value="DUF4440"/>
</dbReference>
<dbReference type="InterPro" id="IPR032710">
    <property type="entry name" value="NTF2-like_dom_sf"/>
</dbReference>
<accession>A0ABW6HZJ6</accession>
<protein>
    <submittedName>
        <fullName evidence="3">Nuclear transport factor 2 family protein</fullName>
    </submittedName>
</protein>
<organism evidence="3 4">
    <name type="scientific">Flavobacterium xylosi</name>
    <dbReference type="NCBI Taxonomy" id="3230415"/>
    <lineage>
        <taxon>Bacteria</taxon>
        <taxon>Pseudomonadati</taxon>
        <taxon>Bacteroidota</taxon>
        <taxon>Flavobacteriia</taxon>
        <taxon>Flavobacteriales</taxon>
        <taxon>Flavobacteriaceae</taxon>
        <taxon>Flavobacterium</taxon>
    </lineage>
</organism>
<evidence type="ECO:0000259" key="2">
    <source>
        <dbReference type="Pfam" id="PF14534"/>
    </source>
</evidence>
<dbReference type="RefSeq" id="WP_379856062.1">
    <property type="nucleotide sequence ID" value="NZ_JBHZPZ010000026.1"/>
</dbReference>
<dbReference type="Proteomes" id="UP001600109">
    <property type="component" value="Unassembled WGS sequence"/>
</dbReference>
<keyword evidence="4" id="KW-1185">Reference proteome</keyword>
<evidence type="ECO:0000313" key="3">
    <source>
        <dbReference type="EMBL" id="MFE3869458.1"/>
    </source>
</evidence>
<feature type="signal peptide" evidence="1">
    <location>
        <begin position="1"/>
        <end position="22"/>
    </location>
</feature>
<sequence>MKNILFGLVVLGMIILPSTSNAQDNNQQIANEVMNMVKAQWAAQAADPTNSAEMDKNTADDYTEFNGSFATRIDGKALSSRLSEASGKDSSRRLAAEMLNPKVQVYGDMAILTYNFAGEVKNKDGEVKPTRAKSTRVYAKISGKWKLVHANFAPDPLPKD</sequence>
<dbReference type="Gene3D" id="3.10.450.50">
    <property type="match status" value="1"/>
</dbReference>
<evidence type="ECO:0000256" key="1">
    <source>
        <dbReference type="SAM" id="SignalP"/>
    </source>
</evidence>
<dbReference type="Pfam" id="PF14534">
    <property type="entry name" value="DUF4440"/>
    <property type="match status" value="1"/>
</dbReference>
<feature type="domain" description="DUF4440" evidence="2">
    <location>
        <begin position="37"/>
        <end position="147"/>
    </location>
</feature>
<keyword evidence="1" id="KW-0732">Signal</keyword>
<comment type="caution">
    <text evidence="3">The sequence shown here is derived from an EMBL/GenBank/DDBJ whole genome shotgun (WGS) entry which is preliminary data.</text>
</comment>
<evidence type="ECO:0000313" key="4">
    <source>
        <dbReference type="Proteomes" id="UP001600109"/>
    </source>
</evidence>